<organism evidence="1 2">
    <name type="scientific">Aspergillus melleus</name>
    <dbReference type="NCBI Taxonomy" id="138277"/>
    <lineage>
        <taxon>Eukaryota</taxon>
        <taxon>Fungi</taxon>
        <taxon>Dikarya</taxon>
        <taxon>Ascomycota</taxon>
        <taxon>Pezizomycotina</taxon>
        <taxon>Eurotiomycetes</taxon>
        <taxon>Eurotiomycetidae</taxon>
        <taxon>Eurotiales</taxon>
        <taxon>Aspergillaceae</taxon>
        <taxon>Aspergillus</taxon>
        <taxon>Aspergillus subgen. Circumdati</taxon>
    </lineage>
</organism>
<comment type="caution">
    <text evidence="1">The sequence shown here is derived from an EMBL/GenBank/DDBJ whole genome shotgun (WGS) entry which is preliminary data.</text>
</comment>
<reference evidence="1 2" key="1">
    <citation type="journal article" date="2023" name="ACS Omega">
        <title>Identification of the Neoaspergillic Acid Biosynthesis Gene Cluster by Establishing an In Vitro CRISPR-Ribonucleoprotein Genetic System in Aspergillus melleus.</title>
        <authorList>
            <person name="Yuan B."/>
            <person name="Grau M.F."/>
            <person name="Murata R.M."/>
            <person name="Torok T."/>
            <person name="Venkateswaran K."/>
            <person name="Stajich J.E."/>
            <person name="Wang C.C.C."/>
        </authorList>
    </citation>
    <scope>NUCLEOTIDE SEQUENCE [LARGE SCALE GENOMIC DNA]</scope>
    <source>
        <strain evidence="1 2">IMV 1140</strain>
    </source>
</reference>
<keyword evidence="2" id="KW-1185">Reference proteome</keyword>
<dbReference type="Proteomes" id="UP001177260">
    <property type="component" value="Unassembled WGS sequence"/>
</dbReference>
<name>A0ACC3B849_9EURO</name>
<protein>
    <submittedName>
        <fullName evidence="1">Uncharacterized protein</fullName>
    </submittedName>
</protein>
<evidence type="ECO:0000313" key="2">
    <source>
        <dbReference type="Proteomes" id="UP001177260"/>
    </source>
</evidence>
<accession>A0ACC3B849</accession>
<gene>
    <name evidence="1" type="ORF">N8T08_002983</name>
</gene>
<proteinExistence type="predicted"/>
<dbReference type="EMBL" id="JAOPJF010000017">
    <property type="protein sequence ID" value="KAK1146553.1"/>
    <property type="molecule type" value="Genomic_DNA"/>
</dbReference>
<evidence type="ECO:0000313" key="1">
    <source>
        <dbReference type="EMBL" id="KAK1146553.1"/>
    </source>
</evidence>
<sequence>MNYTLFVPPSPRVAFVTGANGITGHAIIEHLIRTPQHEWSQIIITSRKPPSTYWVDPRVKFIALDFLEPTEAIVSNIQDVCKDVTHAFFTSYVHDSELSKLPEKNCPLFRNFLEAIDSACPKLQRVALQTGGKHYGIQFQGLSTPCYESLPRYDGPGKETLFYYEQEDSLFAIQKRRRTWHYNIIRPFGIVGFTPQFLGMNEALPIAQYFLICRELGQSPKWPGSFNGYHQVEGQCYAPSIADMHIWAATRDNCKDQAFNHGNGDAVVWRFLWALFGDYFGNPMDPSEAPTENGPRQLSLVEWAQDKQPVWGTIVARCGGNVDSFQMHGFAMLDWLFSPSTPGAAFMTSVQKARKFGWTRIDDSYEAWISTFRSYENAGILPSRDRL</sequence>